<organism evidence="1 2">
    <name type="scientific">Mycolicibacterium fortuitum</name>
    <name type="common">Mycobacterium fortuitum</name>
    <dbReference type="NCBI Taxonomy" id="1766"/>
    <lineage>
        <taxon>Bacteria</taxon>
        <taxon>Bacillati</taxon>
        <taxon>Actinomycetota</taxon>
        <taxon>Actinomycetes</taxon>
        <taxon>Mycobacteriales</taxon>
        <taxon>Mycobacteriaceae</taxon>
        <taxon>Mycolicibacterium</taxon>
    </lineage>
</organism>
<dbReference type="Proteomes" id="UP000187001">
    <property type="component" value="Unassembled WGS sequence"/>
</dbReference>
<dbReference type="EMBL" id="MBER01000010">
    <property type="protein sequence ID" value="OMC51929.1"/>
    <property type="molecule type" value="Genomic_DNA"/>
</dbReference>
<name>A0ABD6QTV0_MYCFO</name>
<evidence type="ECO:0000313" key="1">
    <source>
        <dbReference type="EMBL" id="OMC51929.1"/>
    </source>
</evidence>
<protein>
    <submittedName>
        <fullName evidence="1">Uncharacterized protein</fullName>
    </submittedName>
</protein>
<accession>A0ABD6QTV0</accession>
<evidence type="ECO:0000313" key="2">
    <source>
        <dbReference type="Proteomes" id="UP000187001"/>
    </source>
</evidence>
<comment type="caution">
    <text evidence="1">The sequence shown here is derived from an EMBL/GenBank/DDBJ whole genome shotgun (WGS) entry which is preliminary data.</text>
</comment>
<reference evidence="1 2" key="1">
    <citation type="submission" date="2016-07" db="EMBL/GenBank/DDBJ databases">
        <authorList>
            <person name="Sutton G."/>
            <person name="Brinkac L."/>
            <person name="Sanka R."/>
            <person name="Adams M."/>
            <person name="Lau E."/>
            <person name="Kumar A."/>
            <person name="Macaden R."/>
        </authorList>
    </citation>
    <scope>NUCLEOTIDE SEQUENCE [LARGE SCALE GENOMIC DNA]</scope>
    <source>
        <strain evidence="1 2">GA-0871</strain>
    </source>
</reference>
<dbReference type="AlphaFoldDB" id="A0ABD6QTV0"/>
<sequence>MTTVPGGVWPALTATDFQMHDHVGERILPFIEDENGNGVYGYGHWDKAQFAAAVNDYFQLRWPDLDAEDWLTAGDVTHVWAVVTNPQTQRFSWDNVTADNPNAFPVTVIQL</sequence>
<proteinExistence type="predicted"/>
<gene>
    <name evidence="1" type="ORF">A5742_17490</name>
</gene>